<evidence type="ECO:0000256" key="1">
    <source>
        <dbReference type="ARBA" id="ARBA00004141"/>
    </source>
</evidence>
<feature type="domain" description="Cation efflux protein transmembrane" evidence="10">
    <location>
        <begin position="436"/>
        <end position="572"/>
    </location>
</feature>
<dbReference type="PANTHER" id="PTHR45755:SF4">
    <property type="entry name" value="ZINC TRANSPORTER 7"/>
    <property type="match status" value="1"/>
</dbReference>
<dbReference type="GO" id="GO:0006882">
    <property type="term" value="P:intracellular zinc ion homeostasis"/>
    <property type="evidence" value="ECO:0007669"/>
    <property type="project" value="InterPro"/>
</dbReference>
<keyword evidence="3" id="KW-0813">Transport</keyword>
<dbReference type="GO" id="GO:0005794">
    <property type="term" value="C:Golgi apparatus"/>
    <property type="evidence" value="ECO:0007669"/>
    <property type="project" value="TreeGrafter"/>
</dbReference>
<feature type="transmembrane region" description="Helical" evidence="9">
    <location>
        <begin position="823"/>
        <end position="844"/>
    </location>
</feature>
<feature type="transmembrane region" description="Helical" evidence="9">
    <location>
        <begin position="533"/>
        <end position="556"/>
    </location>
</feature>
<evidence type="ECO:0000256" key="8">
    <source>
        <dbReference type="SAM" id="MobiDB-lite"/>
    </source>
</evidence>
<feature type="transmembrane region" description="Helical" evidence="9">
    <location>
        <begin position="380"/>
        <end position="397"/>
    </location>
</feature>
<feature type="compositionally biased region" description="Basic residues" evidence="8">
    <location>
        <begin position="575"/>
        <end position="591"/>
    </location>
</feature>
<dbReference type="Proteomes" id="UP001141806">
    <property type="component" value="Unassembled WGS sequence"/>
</dbReference>
<feature type="transmembrane region" description="Helical" evidence="9">
    <location>
        <begin position="213"/>
        <end position="230"/>
    </location>
</feature>
<feature type="transmembrane region" description="Helical" evidence="9">
    <location>
        <begin position="850"/>
        <end position="872"/>
    </location>
</feature>
<evidence type="ECO:0000256" key="7">
    <source>
        <dbReference type="ARBA" id="ARBA00023136"/>
    </source>
</evidence>
<accession>A0A9Q0QUV7</accession>
<dbReference type="Pfam" id="PF01545">
    <property type="entry name" value="Cation_efflux"/>
    <property type="match status" value="2"/>
</dbReference>
<feature type="compositionally biased region" description="Basic residues" evidence="8">
    <location>
        <begin position="8"/>
        <end position="20"/>
    </location>
</feature>
<feature type="region of interest" description="Disordered" evidence="8">
    <location>
        <begin position="763"/>
        <end position="813"/>
    </location>
</feature>
<comment type="subcellular location">
    <subcellularLocation>
        <location evidence="1">Membrane</location>
        <topology evidence="1">Multi-pass membrane protein</topology>
    </subcellularLocation>
</comment>
<evidence type="ECO:0000256" key="2">
    <source>
        <dbReference type="ARBA" id="ARBA00008873"/>
    </source>
</evidence>
<dbReference type="InterPro" id="IPR045316">
    <property type="entry name" value="Msc2-like"/>
</dbReference>
<keyword evidence="12" id="KW-1185">Reference proteome</keyword>
<dbReference type="PANTHER" id="PTHR45755">
    <property type="match status" value="1"/>
</dbReference>
<dbReference type="InterPro" id="IPR027469">
    <property type="entry name" value="Cation_efflux_TMD_sf"/>
</dbReference>
<feature type="transmembrane region" description="Helical" evidence="9">
    <location>
        <begin position="294"/>
        <end position="315"/>
    </location>
</feature>
<dbReference type="Gene3D" id="1.20.1510.10">
    <property type="entry name" value="Cation efflux protein transmembrane domain"/>
    <property type="match status" value="2"/>
</dbReference>
<comment type="similarity">
    <text evidence="2">Belongs to the cation diffusion facilitator (CDF) transporter (TC 2.A.4) family. SLC30A subfamily.</text>
</comment>
<keyword evidence="5 9" id="KW-1133">Transmembrane helix</keyword>
<keyword evidence="4 9" id="KW-0812">Transmembrane</keyword>
<evidence type="ECO:0000256" key="4">
    <source>
        <dbReference type="ARBA" id="ARBA00022692"/>
    </source>
</evidence>
<feature type="compositionally biased region" description="Low complexity" evidence="8">
    <location>
        <begin position="21"/>
        <end position="56"/>
    </location>
</feature>
<dbReference type="InterPro" id="IPR058533">
    <property type="entry name" value="Cation_efflux_TM"/>
</dbReference>
<feature type="transmembrane region" description="Helical" evidence="9">
    <location>
        <begin position="435"/>
        <end position="455"/>
    </location>
</feature>
<dbReference type="AlphaFoldDB" id="A0A9Q0QUV7"/>
<feature type="transmembrane region" description="Helical" evidence="9">
    <location>
        <begin position="76"/>
        <end position="95"/>
    </location>
</feature>
<sequence>MSDDSQHEHHRHHHLLRPHRLSLPPRTPTPTSSTTSRPYPLYPSYTASTPTPTPSTSKHRLSSFPSANSRQNNHPFSFSSLFLLLFSLRSFYSLLPFLRSSPSFSLFPFTFLVSLLSFILTFAFSLFFSSSNDPFQQQPLFSLTLIPRSQLRVLLPKSILLAVVFLLRFQALRYCGTAATILAELSGNIAARVVAEGRDPNTGHRDRNRASKVLGFSALFVGLFLLSISWDRIECFPLSSMNVGNVGLLLFSGGNCVRIWPMLLPFLSGFLGSYERVSMNWASIRQLGRKRVRLISLFLTTIWLFFPAVISFFMLEEEGNDVSVGNLGWPLANTVVFGVLLSDNYAEDKFASSTDFQREFLVTFFCTIVLELFYFPELSLWGLVFCGFLLWISVRKLDPASSNYPQLGSDSSESFSSMITKPIRHILNERKSRKIALFLLINTAYMVVEFVAGFMSNSLGLISDACHMLFDCAALAIGLYASYISRLPANNQYNYGRGRFEVLSGFVNAVFLVLVGALIVLESFERILDPQEISTNSLLTVSIGGLVVNVVGLIFFHEEHHHAHGGAGSCSHSQSHSHHHQHHQQQQHHSHDHAEHDLKLHGEHHKCISVSHESHEKPCASYDLHRHHDHIGSSTGDDNICREGGHDHQPHSHQHSCHDHQPHSHQHSSHDHQPHSHQHSSHDHQPHSHQHSSHDHQPHSHQHSSHDLQPHSHQHSCHDHKHDVHDHRRVDLLAGVTTPITSRSLGNELRENQLNEVPLVHTDSFSHSDHSRSSYPPAHESDFHSHSASGDTGPLSKESSSETKLPQESQMHHHHIDHNMEGIFLHVLADTMGSVGVVISTLLIKYKGWLIADPASSIFISVLIIASVIPLLRNSAEILLQRVPRVHEQDLKVALGNVMRIKGVYGVQNLHVWSFTNTDVVGTLHLNVSTETDKDSTKAQVAHILNDAGIKDLTIQVECV</sequence>
<dbReference type="OrthoDB" id="78669at2759"/>
<evidence type="ECO:0000256" key="9">
    <source>
        <dbReference type="SAM" id="Phobius"/>
    </source>
</evidence>
<feature type="region of interest" description="Disordered" evidence="8">
    <location>
        <begin position="565"/>
        <end position="596"/>
    </location>
</feature>
<keyword evidence="6" id="KW-0406">Ion transport</keyword>
<evidence type="ECO:0000313" key="12">
    <source>
        <dbReference type="Proteomes" id="UP001141806"/>
    </source>
</evidence>
<protein>
    <recommendedName>
        <fullName evidence="10">Cation efflux protein transmembrane domain-containing protein</fullName>
    </recommendedName>
</protein>
<organism evidence="11 12">
    <name type="scientific">Protea cynaroides</name>
    <dbReference type="NCBI Taxonomy" id="273540"/>
    <lineage>
        <taxon>Eukaryota</taxon>
        <taxon>Viridiplantae</taxon>
        <taxon>Streptophyta</taxon>
        <taxon>Embryophyta</taxon>
        <taxon>Tracheophyta</taxon>
        <taxon>Spermatophyta</taxon>
        <taxon>Magnoliopsida</taxon>
        <taxon>Proteales</taxon>
        <taxon>Proteaceae</taxon>
        <taxon>Protea</taxon>
    </lineage>
</organism>
<evidence type="ECO:0000256" key="6">
    <source>
        <dbReference type="ARBA" id="ARBA00023065"/>
    </source>
</evidence>
<feature type="region of interest" description="Disordered" evidence="8">
    <location>
        <begin position="1"/>
        <end position="69"/>
    </location>
</feature>
<evidence type="ECO:0000313" key="11">
    <source>
        <dbReference type="EMBL" id="KAJ4972793.1"/>
    </source>
</evidence>
<reference evidence="11" key="1">
    <citation type="journal article" date="2023" name="Plant J.">
        <title>The genome of the king protea, Protea cynaroides.</title>
        <authorList>
            <person name="Chang J."/>
            <person name="Duong T.A."/>
            <person name="Schoeman C."/>
            <person name="Ma X."/>
            <person name="Roodt D."/>
            <person name="Barker N."/>
            <person name="Li Z."/>
            <person name="Van de Peer Y."/>
            <person name="Mizrachi E."/>
        </authorList>
    </citation>
    <scope>NUCLEOTIDE SEQUENCE</scope>
    <source>
        <tissue evidence="11">Young leaves</tissue>
    </source>
</reference>
<evidence type="ECO:0000259" key="10">
    <source>
        <dbReference type="Pfam" id="PF01545"/>
    </source>
</evidence>
<dbReference type="InterPro" id="IPR002524">
    <property type="entry name" value="Cation_efflux"/>
</dbReference>
<gene>
    <name evidence="11" type="ORF">NE237_005967</name>
</gene>
<evidence type="ECO:0000256" key="3">
    <source>
        <dbReference type="ARBA" id="ARBA00022448"/>
    </source>
</evidence>
<feature type="region of interest" description="Disordered" evidence="8">
    <location>
        <begin position="635"/>
        <end position="725"/>
    </location>
</feature>
<feature type="transmembrane region" description="Helical" evidence="9">
    <location>
        <begin position="107"/>
        <end position="129"/>
    </location>
</feature>
<feature type="compositionally biased region" description="Basic and acidic residues" evidence="8">
    <location>
        <begin position="639"/>
        <end position="725"/>
    </location>
</feature>
<dbReference type="SUPFAM" id="SSF161111">
    <property type="entry name" value="Cation efflux protein transmembrane domain-like"/>
    <property type="match status" value="1"/>
</dbReference>
<feature type="domain" description="Cation efflux protein transmembrane" evidence="10">
    <location>
        <begin position="810"/>
        <end position="880"/>
    </location>
</feature>
<dbReference type="NCBIfam" id="TIGR01297">
    <property type="entry name" value="CDF"/>
    <property type="match status" value="2"/>
</dbReference>
<proteinExistence type="inferred from homology"/>
<evidence type="ECO:0000256" key="5">
    <source>
        <dbReference type="ARBA" id="ARBA00022989"/>
    </source>
</evidence>
<comment type="caution">
    <text evidence="11">The sequence shown here is derived from an EMBL/GenBank/DDBJ whole genome shotgun (WGS) entry which is preliminary data.</text>
</comment>
<feature type="transmembrane region" description="Helical" evidence="9">
    <location>
        <begin position="250"/>
        <end position="274"/>
    </location>
</feature>
<dbReference type="GO" id="GO:0005385">
    <property type="term" value="F:zinc ion transmembrane transporter activity"/>
    <property type="evidence" value="ECO:0007669"/>
    <property type="project" value="InterPro"/>
</dbReference>
<dbReference type="GO" id="GO:0016020">
    <property type="term" value="C:membrane"/>
    <property type="evidence" value="ECO:0007669"/>
    <property type="project" value="UniProtKB-SubCell"/>
</dbReference>
<feature type="transmembrane region" description="Helical" evidence="9">
    <location>
        <begin position="502"/>
        <end position="521"/>
    </location>
</feature>
<dbReference type="EMBL" id="JAMYWD010000004">
    <property type="protein sequence ID" value="KAJ4972793.1"/>
    <property type="molecule type" value="Genomic_DNA"/>
</dbReference>
<name>A0A9Q0QUV7_9MAGN</name>
<feature type="transmembrane region" description="Helical" evidence="9">
    <location>
        <begin position="461"/>
        <end position="481"/>
    </location>
</feature>
<dbReference type="FunFam" id="1.20.1510.10:FF:000033">
    <property type="entry name" value="Unplaced genomic scaffold supercont1.9, whole genome shotgun sequence"/>
    <property type="match status" value="1"/>
</dbReference>
<keyword evidence="7 9" id="KW-0472">Membrane</keyword>